<proteinExistence type="predicted"/>
<accession>A0A2T1DLU1</accession>
<feature type="transmembrane region" description="Helical" evidence="2">
    <location>
        <begin position="178"/>
        <end position="202"/>
    </location>
</feature>
<reference evidence="3 4" key="2">
    <citation type="submission" date="2018-03" db="EMBL/GenBank/DDBJ databases">
        <title>The ancient ancestry and fast evolution of plastids.</title>
        <authorList>
            <person name="Moore K.R."/>
            <person name="Magnabosco C."/>
            <person name="Momper L."/>
            <person name="Gold D.A."/>
            <person name="Bosak T."/>
            <person name="Fournier G.P."/>
        </authorList>
    </citation>
    <scope>NUCLEOTIDE SEQUENCE [LARGE SCALE GENOMIC DNA]</scope>
    <source>
        <strain evidence="3 4">ULC007</strain>
    </source>
</reference>
<dbReference type="STRING" id="1920490.GCA_001895925_01453"/>
<evidence type="ECO:0000256" key="2">
    <source>
        <dbReference type="SAM" id="Phobius"/>
    </source>
</evidence>
<keyword evidence="4" id="KW-1185">Reference proteome</keyword>
<feature type="region of interest" description="Disordered" evidence="1">
    <location>
        <begin position="74"/>
        <end position="93"/>
    </location>
</feature>
<name>A0A2T1DLU1_9CYAN</name>
<dbReference type="AlphaFoldDB" id="A0A2T1DLU1"/>
<keyword evidence="2" id="KW-1133">Transmembrane helix</keyword>
<dbReference type="RefSeq" id="WP_106253891.1">
    <property type="nucleotide sequence ID" value="NZ_PVWG01000002.1"/>
</dbReference>
<comment type="caution">
    <text evidence="3">The sequence shown here is derived from an EMBL/GenBank/DDBJ whole genome shotgun (WGS) entry which is preliminary data.</text>
</comment>
<protein>
    <recommendedName>
        <fullName evidence="5">SPOR domain-containing protein</fullName>
    </recommendedName>
</protein>
<feature type="compositionally biased region" description="Polar residues" evidence="1">
    <location>
        <begin position="225"/>
        <end position="234"/>
    </location>
</feature>
<reference evidence="3 4" key="1">
    <citation type="submission" date="2018-02" db="EMBL/GenBank/DDBJ databases">
        <authorList>
            <person name="Cohen D.B."/>
            <person name="Kent A.D."/>
        </authorList>
    </citation>
    <scope>NUCLEOTIDE SEQUENCE [LARGE SCALE GENOMIC DNA]</scope>
    <source>
        <strain evidence="3 4">ULC007</strain>
    </source>
</reference>
<feature type="region of interest" description="Disordered" evidence="1">
    <location>
        <begin position="221"/>
        <end position="327"/>
    </location>
</feature>
<feature type="compositionally biased region" description="Polar residues" evidence="1">
    <location>
        <begin position="252"/>
        <end position="267"/>
    </location>
</feature>
<evidence type="ECO:0000313" key="3">
    <source>
        <dbReference type="EMBL" id="PSB21453.1"/>
    </source>
</evidence>
<evidence type="ECO:0008006" key="5">
    <source>
        <dbReference type="Google" id="ProtNLM"/>
    </source>
</evidence>
<feature type="compositionally biased region" description="Pro residues" evidence="1">
    <location>
        <begin position="351"/>
        <end position="369"/>
    </location>
</feature>
<feature type="region of interest" description="Disordered" evidence="1">
    <location>
        <begin position="347"/>
        <end position="383"/>
    </location>
</feature>
<feature type="compositionally biased region" description="Low complexity" evidence="1">
    <location>
        <begin position="269"/>
        <end position="314"/>
    </location>
</feature>
<gene>
    <name evidence="3" type="ORF">C7B65_02365</name>
</gene>
<dbReference type="EMBL" id="PVWG01000002">
    <property type="protein sequence ID" value="PSB21453.1"/>
    <property type="molecule type" value="Genomic_DNA"/>
</dbReference>
<sequence length="436" mass="46351">MRHSPSVESSTHASLPSLHPKLQRALGCLDTRLDEELARYRRQKAGRSVPPIDGLRRKQAPKVDLMSFSAADAASANQVSGDDRAHPVPPILSAEPIPLRRDAAVMESDLSSNLAVISADRDYPHATLSHSLQDSEADYDLTNASTPDDYLESSEELLRSLAREEAQVRVDRSFLESLVTPLGVGAMLMLLLSSAMFGYVIMNPSSLSRLSQIFARREAAPSPVPTAQESQGDIPNTPPLDAKEFVDLGLGNLTTLKTRPTSGLPQNSKPPSATKASPSASVSPAALPAASQPSPVAAPSVPAPANVSAGSVPVRSAPVIRPNPAPAVSYPRSSYIPAPTIRSAPIAPSTVPIPRPQPPIERAPAPSPSPTVTYHVDTPYDSDRTYDKIQQSNAGAEFVNTPEGGFIRSGSYRSEAEAKAKVEELQNQGIPAEVRK</sequence>
<keyword evidence="2" id="KW-0472">Membrane</keyword>
<keyword evidence="2" id="KW-0812">Transmembrane</keyword>
<feature type="region of interest" description="Disordered" evidence="1">
    <location>
        <begin position="1"/>
        <end position="21"/>
    </location>
</feature>
<feature type="compositionally biased region" description="Polar residues" evidence="1">
    <location>
        <begin position="1"/>
        <end position="14"/>
    </location>
</feature>
<dbReference type="Proteomes" id="UP000238634">
    <property type="component" value="Unassembled WGS sequence"/>
</dbReference>
<organism evidence="3 4">
    <name type="scientific">Phormidesmis priestleyi ULC007</name>
    <dbReference type="NCBI Taxonomy" id="1920490"/>
    <lineage>
        <taxon>Bacteria</taxon>
        <taxon>Bacillati</taxon>
        <taxon>Cyanobacteriota</taxon>
        <taxon>Cyanophyceae</taxon>
        <taxon>Leptolyngbyales</taxon>
        <taxon>Leptolyngbyaceae</taxon>
        <taxon>Phormidesmis</taxon>
    </lineage>
</organism>
<evidence type="ECO:0000256" key="1">
    <source>
        <dbReference type="SAM" id="MobiDB-lite"/>
    </source>
</evidence>
<evidence type="ECO:0000313" key="4">
    <source>
        <dbReference type="Proteomes" id="UP000238634"/>
    </source>
</evidence>